<dbReference type="OrthoDB" id="7880149at2759"/>
<dbReference type="PANTHER" id="PTHR14787:SF1">
    <property type="entry name" value="ATPASE PAAT"/>
    <property type="match status" value="1"/>
</dbReference>
<dbReference type="InterPro" id="IPR028043">
    <property type="entry name" value="PAAT-like"/>
</dbReference>
<evidence type="ECO:0000313" key="1">
    <source>
        <dbReference type="EMBL" id="CAD6993574.1"/>
    </source>
</evidence>
<reference evidence="1" key="1">
    <citation type="submission" date="2020-11" db="EMBL/GenBank/DDBJ databases">
        <authorList>
            <person name="Whitehead M."/>
        </authorList>
    </citation>
    <scope>NUCLEOTIDE SEQUENCE</scope>
    <source>
        <strain evidence="1">EGII</strain>
    </source>
</reference>
<sequence>MASTLKSSWNATGGELVVVSSQTLYKPERHASIFVRPSLDDIIAEENAVLFAKEGSDEPCEVQICLKTPIYKIDSISMVCTAPKLELFTGPLKEYTETLYGEVAEDDDNDKVFSYRFDIVVEKSGITEAALKLLASSDEICIFGICVQTAPIRMA</sequence>
<keyword evidence="2" id="KW-1185">Reference proteome</keyword>
<gene>
    <name evidence="1" type="ORF">CCAP1982_LOCUS2386</name>
</gene>
<name>A0A811U3I6_CERCA</name>
<dbReference type="AlphaFoldDB" id="A0A811U3I6"/>
<organism evidence="1 2">
    <name type="scientific">Ceratitis capitata</name>
    <name type="common">Mediterranean fruit fly</name>
    <name type="synonym">Tephritis capitata</name>
    <dbReference type="NCBI Taxonomy" id="7213"/>
    <lineage>
        <taxon>Eukaryota</taxon>
        <taxon>Metazoa</taxon>
        <taxon>Ecdysozoa</taxon>
        <taxon>Arthropoda</taxon>
        <taxon>Hexapoda</taxon>
        <taxon>Insecta</taxon>
        <taxon>Pterygota</taxon>
        <taxon>Neoptera</taxon>
        <taxon>Endopterygota</taxon>
        <taxon>Diptera</taxon>
        <taxon>Brachycera</taxon>
        <taxon>Muscomorpha</taxon>
        <taxon>Tephritoidea</taxon>
        <taxon>Tephritidae</taxon>
        <taxon>Ceratitis</taxon>
        <taxon>Ceratitis</taxon>
    </lineage>
</organism>
<dbReference type="EMBL" id="CAJHJT010000001">
    <property type="protein sequence ID" value="CAD6993574.1"/>
    <property type="molecule type" value="Genomic_DNA"/>
</dbReference>
<accession>A0A811U3I6</accession>
<comment type="caution">
    <text evidence="1">The sequence shown here is derived from an EMBL/GenBank/DDBJ whole genome shotgun (WGS) entry which is preliminary data.</text>
</comment>
<protein>
    <submittedName>
        <fullName evidence="1">(Mediterranean fruit fly) hypothetical protein</fullName>
    </submittedName>
</protein>
<proteinExistence type="predicted"/>
<dbReference type="Pfam" id="PF14958">
    <property type="entry name" value="PAAT-like"/>
    <property type="match status" value="1"/>
</dbReference>
<dbReference type="PANTHER" id="PTHR14787">
    <property type="entry name" value="C10ORF188 FAMILY MEMBER"/>
    <property type="match status" value="1"/>
</dbReference>
<dbReference type="Proteomes" id="UP000606786">
    <property type="component" value="Unassembled WGS sequence"/>
</dbReference>
<evidence type="ECO:0000313" key="2">
    <source>
        <dbReference type="Proteomes" id="UP000606786"/>
    </source>
</evidence>